<keyword evidence="5 6" id="KW-0472">Membrane</keyword>
<evidence type="ECO:0000256" key="1">
    <source>
        <dbReference type="ARBA" id="ARBA00004141"/>
    </source>
</evidence>
<feature type="transmembrane region" description="Helical" evidence="6">
    <location>
        <begin position="42"/>
        <end position="59"/>
    </location>
</feature>
<evidence type="ECO:0000256" key="6">
    <source>
        <dbReference type="SAM" id="Phobius"/>
    </source>
</evidence>
<name>A0ABW5R8L7_9BACL</name>
<dbReference type="Pfam" id="PF04241">
    <property type="entry name" value="DUF423"/>
    <property type="match status" value="1"/>
</dbReference>
<proteinExistence type="inferred from homology"/>
<comment type="similarity">
    <text evidence="2">Belongs to the UPF0382 family.</text>
</comment>
<dbReference type="EMBL" id="JBHUMM010000010">
    <property type="protein sequence ID" value="MFD2671402.1"/>
    <property type="molecule type" value="Genomic_DNA"/>
</dbReference>
<sequence length="124" mass="13391">MNKQWWITGSILMALSVALGAFGAHGLESRLSEEDLSTYDTAVHYHMVHALGLILLGILTKPADPAASAKWAGRLFVLGILFFSGSLYVLSISGWKMLGAVAPLGGLSFIGAWVLTARYAWKRI</sequence>
<keyword evidence="8" id="KW-1185">Reference proteome</keyword>
<evidence type="ECO:0000256" key="2">
    <source>
        <dbReference type="ARBA" id="ARBA00009694"/>
    </source>
</evidence>
<feature type="transmembrane region" description="Helical" evidence="6">
    <location>
        <begin position="97"/>
        <end position="121"/>
    </location>
</feature>
<keyword evidence="3 6" id="KW-0812">Transmembrane</keyword>
<dbReference type="PANTHER" id="PTHR43461">
    <property type="entry name" value="TRANSMEMBRANE PROTEIN 256"/>
    <property type="match status" value="1"/>
</dbReference>
<dbReference type="RefSeq" id="WP_379928862.1">
    <property type="nucleotide sequence ID" value="NZ_JBHUMM010000010.1"/>
</dbReference>
<evidence type="ECO:0000256" key="4">
    <source>
        <dbReference type="ARBA" id="ARBA00022989"/>
    </source>
</evidence>
<evidence type="ECO:0000313" key="7">
    <source>
        <dbReference type="EMBL" id="MFD2671402.1"/>
    </source>
</evidence>
<comment type="subcellular location">
    <subcellularLocation>
        <location evidence="1">Membrane</location>
        <topology evidence="1">Multi-pass membrane protein</topology>
    </subcellularLocation>
</comment>
<comment type="caution">
    <text evidence="7">The sequence shown here is derived from an EMBL/GenBank/DDBJ whole genome shotgun (WGS) entry which is preliminary data.</text>
</comment>
<evidence type="ECO:0000313" key="8">
    <source>
        <dbReference type="Proteomes" id="UP001597497"/>
    </source>
</evidence>
<dbReference type="PANTHER" id="PTHR43461:SF1">
    <property type="entry name" value="TRANSMEMBRANE PROTEIN 256"/>
    <property type="match status" value="1"/>
</dbReference>
<dbReference type="InterPro" id="IPR006696">
    <property type="entry name" value="DUF423"/>
</dbReference>
<gene>
    <name evidence="7" type="ORF">ACFSUC_07255</name>
</gene>
<keyword evidence="4 6" id="KW-1133">Transmembrane helix</keyword>
<organism evidence="7 8">
    <name type="scientific">Marinicrinis sediminis</name>
    <dbReference type="NCBI Taxonomy" id="1652465"/>
    <lineage>
        <taxon>Bacteria</taxon>
        <taxon>Bacillati</taxon>
        <taxon>Bacillota</taxon>
        <taxon>Bacilli</taxon>
        <taxon>Bacillales</taxon>
        <taxon>Paenibacillaceae</taxon>
    </lineage>
</organism>
<dbReference type="Proteomes" id="UP001597497">
    <property type="component" value="Unassembled WGS sequence"/>
</dbReference>
<protein>
    <submittedName>
        <fullName evidence="7">DUF423 domain-containing protein</fullName>
    </submittedName>
</protein>
<evidence type="ECO:0000256" key="3">
    <source>
        <dbReference type="ARBA" id="ARBA00022692"/>
    </source>
</evidence>
<evidence type="ECO:0000256" key="5">
    <source>
        <dbReference type="ARBA" id="ARBA00023136"/>
    </source>
</evidence>
<feature type="transmembrane region" description="Helical" evidence="6">
    <location>
        <begin position="71"/>
        <end position="91"/>
    </location>
</feature>
<accession>A0ABW5R8L7</accession>
<reference evidence="8" key="1">
    <citation type="journal article" date="2019" name="Int. J. Syst. Evol. Microbiol.">
        <title>The Global Catalogue of Microorganisms (GCM) 10K type strain sequencing project: providing services to taxonomists for standard genome sequencing and annotation.</title>
        <authorList>
            <consortium name="The Broad Institute Genomics Platform"/>
            <consortium name="The Broad Institute Genome Sequencing Center for Infectious Disease"/>
            <person name="Wu L."/>
            <person name="Ma J."/>
        </authorList>
    </citation>
    <scope>NUCLEOTIDE SEQUENCE [LARGE SCALE GENOMIC DNA]</scope>
    <source>
        <strain evidence="8">KCTC 33676</strain>
    </source>
</reference>